<evidence type="ECO:0000313" key="2">
    <source>
        <dbReference type="EMBL" id="PON45226.1"/>
    </source>
</evidence>
<reference evidence="3" key="1">
    <citation type="submission" date="2016-06" db="EMBL/GenBank/DDBJ databases">
        <title>Parallel loss of symbiosis genes in relatives of nitrogen-fixing non-legume Parasponia.</title>
        <authorList>
            <person name="Van Velzen R."/>
            <person name="Holmer R."/>
            <person name="Bu F."/>
            <person name="Rutten L."/>
            <person name="Van Zeijl A."/>
            <person name="Liu W."/>
            <person name="Santuari L."/>
            <person name="Cao Q."/>
            <person name="Sharma T."/>
            <person name="Shen D."/>
            <person name="Roswanjaya Y."/>
            <person name="Wardhani T."/>
            <person name="Kalhor M.S."/>
            <person name="Jansen J."/>
            <person name="Van den Hoogen J."/>
            <person name="Gungor B."/>
            <person name="Hartog M."/>
            <person name="Hontelez J."/>
            <person name="Verver J."/>
            <person name="Yang W.-C."/>
            <person name="Schijlen E."/>
            <person name="Repin R."/>
            <person name="Schilthuizen M."/>
            <person name="Schranz E."/>
            <person name="Heidstra R."/>
            <person name="Miyata K."/>
            <person name="Fedorova E."/>
            <person name="Kohlen W."/>
            <person name="Bisseling T."/>
            <person name="Smit S."/>
            <person name="Geurts R."/>
        </authorList>
    </citation>
    <scope>NUCLEOTIDE SEQUENCE [LARGE SCALE GENOMIC DNA]</scope>
    <source>
        <strain evidence="3">cv. WU1-14</strain>
    </source>
</reference>
<dbReference type="AlphaFoldDB" id="A0A2P5B8Y4"/>
<protein>
    <submittedName>
        <fullName evidence="2">Uncharacterized protein</fullName>
    </submittedName>
</protein>
<comment type="caution">
    <text evidence="2">The sequence shown here is derived from an EMBL/GenBank/DDBJ whole genome shotgun (WGS) entry which is preliminary data.</text>
</comment>
<proteinExistence type="predicted"/>
<dbReference type="EMBL" id="JXTB01000335">
    <property type="protein sequence ID" value="PON45226.1"/>
    <property type="molecule type" value="Genomic_DNA"/>
</dbReference>
<evidence type="ECO:0000256" key="1">
    <source>
        <dbReference type="SAM" id="MobiDB-lite"/>
    </source>
</evidence>
<organism evidence="2 3">
    <name type="scientific">Parasponia andersonii</name>
    <name type="common">Sponia andersonii</name>
    <dbReference type="NCBI Taxonomy" id="3476"/>
    <lineage>
        <taxon>Eukaryota</taxon>
        <taxon>Viridiplantae</taxon>
        <taxon>Streptophyta</taxon>
        <taxon>Embryophyta</taxon>
        <taxon>Tracheophyta</taxon>
        <taxon>Spermatophyta</taxon>
        <taxon>Magnoliopsida</taxon>
        <taxon>eudicotyledons</taxon>
        <taxon>Gunneridae</taxon>
        <taxon>Pentapetalae</taxon>
        <taxon>rosids</taxon>
        <taxon>fabids</taxon>
        <taxon>Rosales</taxon>
        <taxon>Cannabaceae</taxon>
        <taxon>Parasponia</taxon>
    </lineage>
</organism>
<keyword evidence="3" id="KW-1185">Reference proteome</keyword>
<name>A0A2P5B8Y4_PARAD</name>
<gene>
    <name evidence="2" type="ORF">PanWU01x14_260560</name>
</gene>
<accession>A0A2P5B8Y4</accession>
<evidence type="ECO:0000313" key="3">
    <source>
        <dbReference type="Proteomes" id="UP000237105"/>
    </source>
</evidence>
<sequence length="62" mass="6898">MDRGKDENTIRMSSLDSSLDESEPSPQVTSLLWAPRSTLESQSTVISLPKIPGTLRTRVPVW</sequence>
<feature type="region of interest" description="Disordered" evidence="1">
    <location>
        <begin position="1"/>
        <end position="28"/>
    </location>
</feature>
<dbReference type="Proteomes" id="UP000237105">
    <property type="component" value="Unassembled WGS sequence"/>
</dbReference>